<evidence type="ECO:0000256" key="2">
    <source>
        <dbReference type="ARBA" id="ARBA00004648"/>
    </source>
</evidence>
<keyword evidence="13" id="KW-0325">Glycoprotein</keyword>
<evidence type="ECO:0000256" key="7">
    <source>
        <dbReference type="ARBA" id="ARBA00022824"/>
    </source>
</evidence>
<proteinExistence type="predicted"/>
<dbReference type="Proteomes" id="UP001221366">
    <property type="component" value="Unassembled WGS sequence"/>
</dbReference>
<keyword evidence="7" id="KW-0256">Endoplasmic reticulum</keyword>
<evidence type="ECO:0000256" key="10">
    <source>
        <dbReference type="ARBA" id="ARBA00023034"/>
    </source>
</evidence>
<name>A0ABT5Y280_9FLAO</name>
<evidence type="ECO:0000256" key="5">
    <source>
        <dbReference type="ARBA" id="ARBA00022692"/>
    </source>
</evidence>
<evidence type="ECO:0000313" key="15">
    <source>
        <dbReference type="EMBL" id="MDF0717411.1"/>
    </source>
</evidence>
<keyword evidence="4" id="KW-0808">Transferase</keyword>
<evidence type="ECO:0000256" key="6">
    <source>
        <dbReference type="ARBA" id="ARBA00022723"/>
    </source>
</evidence>
<evidence type="ECO:0000256" key="12">
    <source>
        <dbReference type="ARBA" id="ARBA00023157"/>
    </source>
</evidence>
<evidence type="ECO:0000256" key="8">
    <source>
        <dbReference type="ARBA" id="ARBA00022968"/>
    </source>
</evidence>
<keyword evidence="6" id="KW-0479">Metal-binding</keyword>
<evidence type="ECO:0000256" key="9">
    <source>
        <dbReference type="ARBA" id="ARBA00022989"/>
    </source>
</evidence>
<dbReference type="EMBL" id="JARFVB010000011">
    <property type="protein sequence ID" value="MDF0717411.1"/>
    <property type="molecule type" value="Genomic_DNA"/>
</dbReference>
<dbReference type="InterPro" id="IPR043538">
    <property type="entry name" value="XYLT"/>
</dbReference>
<keyword evidence="3" id="KW-0328">Glycosyltransferase</keyword>
<keyword evidence="11" id="KW-0472">Membrane</keyword>
<reference evidence="15 16" key="1">
    <citation type="submission" date="2023-03" db="EMBL/GenBank/DDBJ databases">
        <title>Muricauda XX sp. nov. and Muricauda XXX sp. nov., two novel species isolated from Okinawa Trough.</title>
        <authorList>
            <person name="Cao W."/>
            <person name="Deng X."/>
        </authorList>
    </citation>
    <scope>NUCLEOTIDE SEQUENCE [LARGE SCALE GENOMIC DNA]</scope>
    <source>
        <strain evidence="15 16">334s03</strain>
    </source>
</reference>
<comment type="caution">
    <text evidence="15">The sequence shown here is derived from an EMBL/GenBank/DDBJ whole genome shotgun (WGS) entry which is preliminary data.</text>
</comment>
<sequence>MENTKHAYLVMAHNEPELLCKLIKVLDDKRNDIYIHLDEKFNAITEEEIKKKCSFSNVFFIERKPIYWSGYSQIDCELRLLKAAIKGNYAYYHLISGVDLPIKSQDYIHDFFKENHGQQFLSVTKVTTWKIASRFKYYHFININKRLPRKWSRSLRYPFAALQACLFINRKRRMDIKDFYWGQAWFSITNDFAKYIVEKEKFIAENFDNGFFNDEVFMQTLLMNSEFKDSHSSSMSYARLIDWDRGKPYTWTNAEFDELMASKALFSRKFSMNKDSKVIERILDKIQ</sequence>
<organism evidence="15 16">
    <name type="scientific">Flagellimonas yonaguniensis</name>
    <dbReference type="NCBI Taxonomy" id="3031325"/>
    <lineage>
        <taxon>Bacteria</taxon>
        <taxon>Pseudomonadati</taxon>
        <taxon>Bacteroidota</taxon>
        <taxon>Flavobacteriia</taxon>
        <taxon>Flavobacteriales</taxon>
        <taxon>Flavobacteriaceae</taxon>
        <taxon>Flagellimonas</taxon>
    </lineage>
</organism>
<evidence type="ECO:0000256" key="3">
    <source>
        <dbReference type="ARBA" id="ARBA00022676"/>
    </source>
</evidence>
<evidence type="ECO:0000313" key="16">
    <source>
        <dbReference type="Proteomes" id="UP001221366"/>
    </source>
</evidence>
<dbReference type="Pfam" id="PF02485">
    <property type="entry name" value="Branch"/>
    <property type="match status" value="1"/>
</dbReference>
<protein>
    <recommendedName>
        <fullName evidence="14">Peptide O-xylosyltransferase</fullName>
    </recommendedName>
</protein>
<evidence type="ECO:0000256" key="11">
    <source>
        <dbReference type="ARBA" id="ARBA00023136"/>
    </source>
</evidence>
<evidence type="ECO:0000256" key="13">
    <source>
        <dbReference type="ARBA" id="ARBA00023180"/>
    </source>
</evidence>
<comment type="subcellular location">
    <subcellularLocation>
        <location evidence="2">Endoplasmic reticulum membrane</location>
        <topology evidence="2">Single-pass type II membrane protein</topology>
    </subcellularLocation>
    <subcellularLocation>
        <location evidence="1">Golgi apparatus membrane</location>
        <topology evidence="1">Single-pass type II membrane protein</topology>
    </subcellularLocation>
</comment>
<keyword evidence="16" id="KW-1185">Reference proteome</keyword>
<keyword evidence="8" id="KW-0735">Signal-anchor</keyword>
<gene>
    <name evidence="15" type="ORF">PY092_14700</name>
</gene>
<evidence type="ECO:0000256" key="14">
    <source>
        <dbReference type="ARBA" id="ARBA00042865"/>
    </source>
</evidence>
<evidence type="ECO:0000256" key="1">
    <source>
        <dbReference type="ARBA" id="ARBA00004323"/>
    </source>
</evidence>
<dbReference type="InterPro" id="IPR003406">
    <property type="entry name" value="Glyco_trans_14"/>
</dbReference>
<evidence type="ECO:0000256" key="4">
    <source>
        <dbReference type="ARBA" id="ARBA00022679"/>
    </source>
</evidence>
<accession>A0ABT5Y280</accession>
<keyword evidence="12" id="KW-1015">Disulfide bond</keyword>
<keyword evidence="9" id="KW-1133">Transmembrane helix</keyword>
<dbReference type="PANTHER" id="PTHR46025:SF3">
    <property type="entry name" value="XYLOSYLTRANSFERASE OXT"/>
    <property type="match status" value="1"/>
</dbReference>
<keyword evidence="5" id="KW-0812">Transmembrane</keyword>
<dbReference type="RefSeq" id="WP_275616563.1">
    <property type="nucleotide sequence ID" value="NZ_JARFVB010000011.1"/>
</dbReference>
<keyword evidence="10" id="KW-0333">Golgi apparatus</keyword>
<dbReference type="PANTHER" id="PTHR46025">
    <property type="entry name" value="XYLOSYLTRANSFERASE OXT"/>
    <property type="match status" value="1"/>
</dbReference>